<accession>A0AAE1MDC5</accession>
<name>A0AAE1MDC5_9FABA</name>
<evidence type="ECO:0000313" key="1">
    <source>
        <dbReference type="EMBL" id="KAK4260979.1"/>
    </source>
</evidence>
<reference evidence="1" key="1">
    <citation type="submission" date="2023-10" db="EMBL/GenBank/DDBJ databases">
        <title>Chromosome-level genome of the transformable northern wattle, Acacia crassicarpa.</title>
        <authorList>
            <person name="Massaro I."/>
            <person name="Sinha N.R."/>
            <person name="Poethig S."/>
            <person name="Leichty A.R."/>
        </authorList>
    </citation>
    <scope>NUCLEOTIDE SEQUENCE</scope>
    <source>
        <strain evidence="1">Acra3RX</strain>
        <tissue evidence="1">Leaf</tissue>
    </source>
</reference>
<keyword evidence="2" id="KW-1185">Reference proteome</keyword>
<gene>
    <name evidence="1" type="ORF">QN277_004035</name>
</gene>
<dbReference type="Proteomes" id="UP001293593">
    <property type="component" value="Unassembled WGS sequence"/>
</dbReference>
<comment type="caution">
    <text evidence="1">The sequence shown here is derived from an EMBL/GenBank/DDBJ whole genome shotgun (WGS) entry which is preliminary data.</text>
</comment>
<evidence type="ECO:0008006" key="3">
    <source>
        <dbReference type="Google" id="ProtNLM"/>
    </source>
</evidence>
<dbReference type="Pfam" id="PF14223">
    <property type="entry name" value="Retrotran_gag_2"/>
    <property type="match status" value="1"/>
</dbReference>
<evidence type="ECO:0000313" key="2">
    <source>
        <dbReference type="Proteomes" id="UP001293593"/>
    </source>
</evidence>
<protein>
    <recommendedName>
        <fullName evidence="3">Retrotransposon Copia-like N-terminal domain-containing protein</fullName>
    </recommendedName>
</protein>
<organism evidence="1 2">
    <name type="scientific">Acacia crassicarpa</name>
    <name type="common">northern wattle</name>
    <dbReference type="NCBI Taxonomy" id="499986"/>
    <lineage>
        <taxon>Eukaryota</taxon>
        <taxon>Viridiplantae</taxon>
        <taxon>Streptophyta</taxon>
        <taxon>Embryophyta</taxon>
        <taxon>Tracheophyta</taxon>
        <taxon>Spermatophyta</taxon>
        <taxon>Magnoliopsida</taxon>
        <taxon>eudicotyledons</taxon>
        <taxon>Gunneridae</taxon>
        <taxon>Pentapetalae</taxon>
        <taxon>rosids</taxon>
        <taxon>fabids</taxon>
        <taxon>Fabales</taxon>
        <taxon>Fabaceae</taxon>
        <taxon>Caesalpinioideae</taxon>
        <taxon>mimosoid clade</taxon>
        <taxon>Acacieae</taxon>
        <taxon>Acacia</taxon>
    </lineage>
</organism>
<dbReference type="EMBL" id="JAWXYG010000010">
    <property type="protein sequence ID" value="KAK4260979.1"/>
    <property type="molecule type" value="Genomic_DNA"/>
</dbReference>
<dbReference type="PANTHER" id="PTHR47481:SF22">
    <property type="entry name" value="RETROTRANSPOSON GAG DOMAIN-CONTAINING PROTEIN"/>
    <property type="match status" value="1"/>
</dbReference>
<proteinExistence type="predicted"/>
<dbReference type="AlphaFoldDB" id="A0AAE1MDC5"/>
<sequence length="203" mass="22277">MSFATSADPSSVVSSHVSKTYTLFSSSSQTAAIKLDRANFLFWESIILPLIKGNHLESHVDEIACAPPKFIPGDTGNRPNSTYAKWFLVDRMLVGWLCTTMSLEVRAQLLHCKTAEDLWNGARSLTCASIKARVMVLKNDLHNTRKNSLTMSELLSKMKSLADELALAGAPVAMDNLILHTFNGLDAEYNAIVAILTDNDDTT</sequence>
<dbReference type="PANTHER" id="PTHR47481">
    <property type="match status" value="1"/>
</dbReference>